<name>A0A089ZPY9_9PSED</name>
<gene>
    <name evidence="1" type="ORF">LT40_04500</name>
</gene>
<dbReference type="AlphaFoldDB" id="A0A089ZPY9"/>
<dbReference type="KEGG" id="prh:LT40_04500"/>
<proteinExistence type="predicted"/>
<dbReference type="RefSeq" id="WP_043187004.1">
    <property type="nucleotide sequence ID" value="NZ_CP009533.1"/>
</dbReference>
<sequence>MAHDTFDAQLDDWQTLHTRQRAQSLLLGNGASRAVWRSFAYASLFERAQKVRNKPLSLTDLALFKSLQTHSFEQVLALLNSTVRVNAALAISSTAPLNRYYAIKEALIHAVRSVHIPFRLLDGARLAVLNRELRAFDTVYSSNYDLLCPWAVQHDPHGFAELMDVDTGFDIRRTGAEGCRMLYLHGGLHLIKNSDGTTRQRTAEGEALLDGFAINTPGDVPLLVNEGSSAQKLRTIRDSDYLSWCHGELSRQDGTLCIFGHNLDGDDAHILQALCSAPAQTLYISIFPLSDAWIITQKQRFEALFAGSGKTLHFFDATSHGLGSAQLNVAVPAVVKKRR</sequence>
<dbReference type="HOGENOM" id="CLU_068423_0_0_6"/>
<evidence type="ECO:0000313" key="1">
    <source>
        <dbReference type="EMBL" id="AIS16711.1"/>
    </source>
</evidence>
<keyword evidence="2" id="KW-1185">Reference proteome</keyword>
<dbReference type="Proteomes" id="UP000029499">
    <property type="component" value="Chromosome"/>
</dbReference>
<dbReference type="Pfam" id="PF16263">
    <property type="entry name" value="DUF4917"/>
    <property type="match status" value="1"/>
</dbReference>
<evidence type="ECO:0000313" key="2">
    <source>
        <dbReference type="Proteomes" id="UP000029499"/>
    </source>
</evidence>
<reference evidence="1 2" key="1">
    <citation type="journal article" date="2015" name="J. Biotechnol.">
        <title>Complete genome sequence of Pseudomonas rhizosphaerae IH5T (=DSM 16299T), a phosphate-solubilizing rhizobacterium for bacterial biofertilizer.</title>
        <authorList>
            <person name="Kwak Y."/>
            <person name="Jung B.K."/>
            <person name="Shin J.H."/>
        </authorList>
    </citation>
    <scope>NUCLEOTIDE SEQUENCE [LARGE SCALE GENOMIC DNA]</scope>
    <source>
        <strain evidence="1">DSM 16299</strain>
    </source>
</reference>
<protein>
    <recommendedName>
        <fullName evidence="3">DUF4917 domain-containing protein</fullName>
    </recommendedName>
</protein>
<organism evidence="1 2">
    <name type="scientific">Pseudomonas rhizosphaerae</name>
    <dbReference type="NCBI Taxonomy" id="216142"/>
    <lineage>
        <taxon>Bacteria</taxon>
        <taxon>Pseudomonadati</taxon>
        <taxon>Pseudomonadota</taxon>
        <taxon>Gammaproteobacteria</taxon>
        <taxon>Pseudomonadales</taxon>
        <taxon>Pseudomonadaceae</taxon>
        <taxon>Pseudomonas</taxon>
    </lineage>
</organism>
<dbReference type="OrthoDB" id="6953457at2"/>
<dbReference type="STRING" id="216142.LT40_04500"/>
<accession>A0A089ZPY9</accession>
<dbReference type="EMBL" id="CP009533">
    <property type="protein sequence ID" value="AIS16711.1"/>
    <property type="molecule type" value="Genomic_DNA"/>
</dbReference>
<dbReference type="eggNOG" id="ENOG502ZX4F">
    <property type="taxonomic scope" value="Bacteria"/>
</dbReference>
<evidence type="ECO:0008006" key="3">
    <source>
        <dbReference type="Google" id="ProtNLM"/>
    </source>
</evidence>
<dbReference type="InterPro" id="IPR032581">
    <property type="entry name" value="DUF4917"/>
</dbReference>